<protein>
    <submittedName>
        <fullName evidence="3">Uncharacterized protein</fullName>
    </submittedName>
</protein>
<reference evidence="3" key="1">
    <citation type="journal article" date="2022" name="Int. J. Mol. Sci.">
        <title>Draft Genome of Tanacetum Coccineum: Genomic Comparison of Closely Related Tanacetum-Family Plants.</title>
        <authorList>
            <person name="Yamashiro T."/>
            <person name="Shiraishi A."/>
            <person name="Nakayama K."/>
            <person name="Satake H."/>
        </authorList>
    </citation>
    <scope>NUCLEOTIDE SEQUENCE</scope>
</reference>
<evidence type="ECO:0000256" key="2">
    <source>
        <dbReference type="SAM" id="MobiDB-lite"/>
    </source>
</evidence>
<keyword evidence="1" id="KW-0175">Coiled coil</keyword>
<feature type="region of interest" description="Disordered" evidence="2">
    <location>
        <begin position="1"/>
        <end position="22"/>
    </location>
</feature>
<dbReference type="EMBL" id="BQNB010008617">
    <property type="protein sequence ID" value="GJS51904.1"/>
    <property type="molecule type" value="Genomic_DNA"/>
</dbReference>
<feature type="coiled-coil region" evidence="1">
    <location>
        <begin position="149"/>
        <end position="176"/>
    </location>
</feature>
<sequence length="210" mass="24005">MIRSKDASPSTHHPLEIPSPPLLLPSTTHRYDLLKEDMSLRKRARFIAPTGRFEVRESSSAGAARQSGHTLAHRVDYGFIDTMDASIRASESRVMTDVGEVNKRVTNLAITQRQETHELQRRYFRSMASSYEREAVDARRAWAHFESRSQAMEAQIRALQRDVDVLQRQRIRDEDRLTSHIQHEHNMFRELVRTAEAGPQDGPADAGSNC</sequence>
<gene>
    <name evidence="3" type="ORF">Tco_0625266</name>
</gene>
<evidence type="ECO:0000313" key="4">
    <source>
        <dbReference type="Proteomes" id="UP001151760"/>
    </source>
</evidence>
<proteinExistence type="predicted"/>
<name>A0ABQ4WGA8_9ASTR</name>
<accession>A0ABQ4WGA8</accession>
<evidence type="ECO:0000256" key="1">
    <source>
        <dbReference type="SAM" id="Coils"/>
    </source>
</evidence>
<comment type="caution">
    <text evidence="3">The sequence shown here is derived from an EMBL/GenBank/DDBJ whole genome shotgun (WGS) entry which is preliminary data.</text>
</comment>
<organism evidence="3 4">
    <name type="scientific">Tanacetum coccineum</name>
    <dbReference type="NCBI Taxonomy" id="301880"/>
    <lineage>
        <taxon>Eukaryota</taxon>
        <taxon>Viridiplantae</taxon>
        <taxon>Streptophyta</taxon>
        <taxon>Embryophyta</taxon>
        <taxon>Tracheophyta</taxon>
        <taxon>Spermatophyta</taxon>
        <taxon>Magnoliopsida</taxon>
        <taxon>eudicotyledons</taxon>
        <taxon>Gunneridae</taxon>
        <taxon>Pentapetalae</taxon>
        <taxon>asterids</taxon>
        <taxon>campanulids</taxon>
        <taxon>Asterales</taxon>
        <taxon>Asteraceae</taxon>
        <taxon>Asteroideae</taxon>
        <taxon>Anthemideae</taxon>
        <taxon>Anthemidinae</taxon>
        <taxon>Tanacetum</taxon>
    </lineage>
</organism>
<reference evidence="3" key="2">
    <citation type="submission" date="2022-01" db="EMBL/GenBank/DDBJ databases">
        <authorList>
            <person name="Yamashiro T."/>
            <person name="Shiraishi A."/>
            <person name="Satake H."/>
            <person name="Nakayama K."/>
        </authorList>
    </citation>
    <scope>NUCLEOTIDE SEQUENCE</scope>
</reference>
<evidence type="ECO:0000313" key="3">
    <source>
        <dbReference type="EMBL" id="GJS51904.1"/>
    </source>
</evidence>
<dbReference type="Proteomes" id="UP001151760">
    <property type="component" value="Unassembled WGS sequence"/>
</dbReference>
<keyword evidence="4" id="KW-1185">Reference proteome</keyword>